<protein>
    <recommendedName>
        <fullName evidence="5">WD domain, G-beta repeat protein</fullName>
    </recommendedName>
</protein>
<keyword evidence="1" id="KW-0853">WD repeat</keyword>
<proteinExistence type="predicted"/>
<name>A0A2G9TX97_TELCI</name>
<reference evidence="3 4" key="1">
    <citation type="submission" date="2015-09" db="EMBL/GenBank/DDBJ databases">
        <title>Draft genome of the parasitic nematode Teladorsagia circumcincta isolate WARC Sus (inbred).</title>
        <authorList>
            <person name="Mitreva M."/>
        </authorList>
    </citation>
    <scope>NUCLEOTIDE SEQUENCE [LARGE SCALE GENOMIC DNA]</scope>
    <source>
        <strain evidence="3 4">S</strain>
    </source>
</reference>
<organism evidence="3 4">
    <name type="scientific">Teladorsagia circumcincta</name>
    <name type="common">Brown stomach worm</name>
    <name type="synonym">Ostertagia circumcincta</name>
    <dbReference type="NCBI Taxonomy" id="45464"/>
    <lineage>
        <taxon>Eukaryota</taxon>
        <taxon>Metazoa</taxon>
        <taxon>Ecdysozoa</taxon>
        <taxon>Nematoda</taxon>
        <taxon>Chromadorea</taxon>
        <taxon>Rhabditida</taxon>
        <taxon>Rhabditina</taxon>
        <taxon>Rhabditomorpha</taxon>
        <taxon>Strongyloidea</taxon>
        <taxon>Trichostrongylidae</taxon>
        <taxon>Teladorsagia</taxon>
    </lineage>
</organism>
<evidence type="ECO:0000256" key="1">
    <source>
        <dbReference type="ARBA" id="ARBA00022574"/>
    </source>
</evidence>
<accession>A0A2G9TX97</accession>
<sequence length="104" mass="11874">MLFSNRHVLTGSYHNLFRTYARGSSEAKMWEARPQEPHSLLRTRRVCGGAGARAQRGRRPQNNDDELAADALDFNRKILHVAWHPKDNIIALAATNNLYIFSDK</sequence>
<dbReference type="PANTHER" id="PTHR11871">
    <property type="entry name" value="PROTEIN PHOSPHATASE PP2A REGULATORY SUBUNIT B"/>
    <property type="match status" value="1"/>
</dbReference>
<dbReference type="InterPro" id="IPR000009">
    <property type="entry name" value="PP2A_PR55"/>
</dbReference>
<dbReference type="EMBL" id="KZ351911">
    <property type="protein sequence ID" value="PIO62594.1"/>
    <property type="molecule type" value="Genomic_DNA"/>
</dbReference>
<dbReference type="AlphaFoldDB" id="A0A2G9TX97"/>
<keyword evidence="2" id="KW-0677">Repeat</keyword>
<evidence type="ECO:0000313" key="4">
    <source>
        <dbReference type="Proteomes" id="UP000230423"/>
    </source>
</evidence>
<keyword evidence="4" id="KW-1185">Reference proteome</keyword>
<dbReference type="OrthoDB" id="5806572at2759"/>
<evidence type="ECO:0000313" key="3">
    <source>
        <dbReference type="EMBL" id="PIO62594.1"/>
    </source>
</evidence>
<dbReference type="GO" id="GO:0000159">
    <property type="term" value="C:protein phosphatase type 2A complex"/>
    <property type="evidence" value="ECO:0007669"/>
    <property type="project" value="InterPro"/>
</dbReference>
<dbReference type="Proteomes" id="UP000230423">
    <property type="component" value="Unassembled WGS sequence"/>
</dbReference>
<gene>
    <name evidence="3" type="ORF">TELCIR_15844</name>
</gene>
<evidence type="ECO:0008006" key="5">
    <source>
        <dbReference type="Google" id="ProtNLM"/>
    </source>
</evidence>
<evidence type="ECO:0000256" key="2">
    <source>
        <dbReference type="ARBA" id="ARBA00022737"/>
    </source>
</evidence>
<dbReference type="GO" id="GO:0019888">
    <property type="term" value="F:protein phosphatase regulator activity"/>
    <property type="evidence" value="ECO:0007669"/>
    <property type="project" value="InterPro"/>
</dbReference>